<comment type="caution">
    <text evidence="2">The sequence shown here is derived from an EMBL/GenBank/DDBJ whole genome shotgun (WGS) entry which is preliminary data.</text>
</comment>
<dbReference type="AlphaFoldDB" id="A0A853CP46"/>
<keyword evidence="2" id="KW-0413">Isomerase</keyword>
<dbReference type="GO" id="GO:0016853">
    <property type="term" value="F:isomerase activity"/>
    <property type="evidence" value="ECO:0007669"/>
    <property type="project" value="UniProtKB-KW"/>
</dbReference>
<accession>A0A853CP46</accession>
<reference evidence="2 3" key="1">
    <citation type="submission" date="2020-07" db="EMBL/GenBank/DDBJ databases">
        <title>Sequencing the genomes of 1000 actinobacteria strains.</title>
        <authorList>
            <person name="Klenk H.-P."/>
        </authorList>
    </citation>
    <scope>NUCLEOTIDE SEQUENCE [LARGE SCALE GENOMIC DNA]</scope>
    <source>
        <strain evidence="2 3">DSM 104001</strain>
    </source>
</reference>
<dbReference type="SUPFAM" id="SSF51658">
    <property type="entry name" value="Xylose isomerase-like"/>
    <property type="match status" value="1"/>
</dbReference>
<sequence length="332" mass="36561">MGEAMEFGLCAWSFTPAHSAAGSGHDPMTLTGLIALAEERGLRSVEHSTTVLDGLDPGAREDLVERLRSSGLELVLDCPWSEDPAEIGAHVERALRLAREVGARAVRTTISRCLEGDRSRYGREGWQDHLEALIKPLRRAADVAEDLQIPFGIENHQDLCSAELVALLERIGSSRAGVVMDCGNALAVGEHPAAFAERVLPFLVHVQLKDYVVHPTPSGWRFVRCALGEGVVDWPDLVARFDAGPRDVIGTVELGATTARHVRLLERDWWTTYDPRPFEETLDALRVLHAAAQPPGAEWRTPHEREEPAAVLAAYELAQFDASVDYLRRTFA</sequence>
<dbReference type="PANTHER" id="PTHR12110:SF53">
    <property type="entry name" value="BLR5974 PROTEIN"/>
    <property type="match status" value="1"/>
</dbReference>
<gene>
    <name evidence="2" type="ORF">GGQ55_005239</name>
</gene>
<evidence type="ECO:0000313" key="3">
    <source>
        <dbReference type="Proteomes" id="UP000541969"/>
    </source>
</evidence>
<dbReference type="InterPro" id="IPR050312">
    <property type="entry name" value="IolE/XylAMocC-like"/>
</dbReference>
<dbReference type="Gene3D" id="3.20.20.150">
    <property type="entry name" value="Divalent-metal-dependent TIM barrel enzymes"/>
    <property type="match status" value="1"/>
</dbReference>
<dbReference type="PANTHER" id="PTHR12110">
    <property type="entry name" value="HYDROXYPYRUVATE ISOMERASE"/>
    <property type="match status" value="1"/>
</dbReference>
<protein>
    <submittedName>
        <fullName evidence="2">Sugar phosphate isomerase/epimerase</fullName>
    </submittedName>
</protein>
<feature type="domain" description="Xylose isomerase-like TIM barrel" evidence="1">
    <location>
        <begin position="34"/>
        <end position="243"/>
    </location>
</feature>
<dbReference type="EMBL" id="JACBZT010000001">
    <property type="protein sequence ID" value="NYJ08961.1"/>
    <property type="molecule type" value="Genomic_DNA"/>
</dbReference>
<dbReference type="Proteomes" id="UP000541969">
    <property type="component" value="Unassembled WGS sequence"/>
</dbReference>
<evidence type="ECO:0000259" key="1">
    <source>
        <dbReference type="Pfam" id="PF01261"/>
    </source>
</evidence>
<dbReference type="InterPro" id="IPR013022">
    <property type="entry name" value="Xyl_isomerase-like_TIM-brl"/>
</dbReference>
<dbReference type="InterPro" id="IPR036237">
    <property type="entry name" value="Xyl_isomerase-like_sf"/>
</dbReference>
<proteinExistence type="predicted"/>
<dbReference type="Pfam" id="PF01261">
    <property type="entry name" value="AP_endonuc_2"/>
    <property type="match status" value="1"/>
</dbReference>
<evidence type="ECO:0000313" key="2">
    <source>
        <dbReference type="EMBL" id="NYJ08961.1"/>
    </source>
</evidence>
<keyword evidence="3" id="KW-1185">Reference proteome</keyword>
<organism evidence="2 3">
    <name type="scientific">Petropleomorpha daqingensis</name>
    <dbReference type="NCBI Taxonomy" id="2026353"/>
    <lineage>
        <taxon>Bacteria</taxon>
        <taxon>Bacillati</taxon>
        <taxon>Actinomycetota</taxon>
        <taxon>Actinomycetes</taxon>
        <taxon>Geodermatophilales</taxon>
        <taxon>Geodermatophilaceae</taxon>
        <taxon>Petropleomorpha</taxon>
    </lineage>
</organism>
<dbReference type="RefSeq" id="WP_179721992.1">
    <property type="nucleotide sequence ID" value="NZ_JACBZT010000001.1"/>
</dbReference>
<name>A0A853CP46_9ACTN</name>